<dbReference type="EC" id="4.99.1.12" evidence="3"/>
<evidence type="ECO:0000256" key="4">
    <source>
        <dbReference type="SAM" id="MobiDB-lite"/>
    </source>
</evidence>
<proteinExistence type="inferred from homology"/>
<dbReference type="GO" id="GO:0016829">
    <property type="term" value="F:lyase activity"/>
    <property type="evidence" value="ECO:0007669"/>
    <property type="project" value="UniProtKB-UniRule"/>
</dbReference>
<sequence length="443" mass="50502">MRKILYYDCFSGISGDMNLGALIDLGVDKEYLLKELVKLNINDEFEIKINKDSRKGISGTKVDVILKNLHEHNHEHEHSHECEHSHEHEHNHEHEHEHSHEHEHNHEHEHSHDHEHNHAHDHRNVININKIIDNSNLNDNVKKISKEIFLEVAKAEGKVHNKPLEEVHFHEVGATDSIVDIVGAAICLDYLKVDKVLCSKVQVGSGFVKCAHGTMPVPAPATAEILKDIPMVSSEEIPFEATTPTGAAIVASTVYKFTQNKNFHIEKVGYGIGGKDLSDIPNVLRVFLAEVKEQEENDIEKEEALILECNIDDMNSEIYEYVINKLLHEGASDAYITPIIMKKTRPAAKLTVLCENKLENIMREIIFKETTTLGIRKYSVEKSMLKRKIEKVKTIYGEISVKKSYLKGQVLNSKPEYEDCKKIALENNIPIKEVYEAVNERKE</sequence>
<dbReference type="HAMAP" id="MF_01074">
    <property type="entry name" value="LarC"/>
    <property type="match status" value="1"/>
</dbReference>
<feature type="region of interest" description="Disordered" evidence="4">
    <location>
        <begin position="73"/>
        <end position="118"/>
    </location>
</feature>
<dbReference type="GO" id="GO:0051604">
    <property type="term" value="P:protein maturation"/>
    <property type="evidence" value="ECO:0007669"/>
    <property type="project" value="UniProtKB-UniRule"/>
</dbReference>
<evidence type="ECO:0000313" key="5">
    <source>
        <dbReference type="EMBL" id="PIH03856.1"/>
    </source>
</evidence>
<keyword evidence="1 3" id="KW-0533">Nickel</keyword>
<keyword evidence="2 3" id="KW-0456">Lyase</keyword>
<dbReference type="AlphaFoldDB" id="A0A2G7HGM4"/>
<organism evidence="5 6">
    <name type="scientific">Clostridium combesii</name>
    <dbReference type="NCBI Taxonomy" id="39481"/>
    <lineage>
        <taxon>Bacteria</taxon>
        <taxon>Bacillati</taxon>
        <taxon>Bacillota</taxon>
        <taxon>Clostridia</taxon>
        <taxon>Eubacteriales</taxon>
        <taxon>Clostridiaceae</taxon>
        <taxon>Clostridium</taxon>
    </lineage>
</organism>
<dbReference type="GO" id="GO:0016151">
    <property type="term" value="F:nickel cation binding"/>
    <property type="evidence" value="ECO:0007669"/>
    <property type="project" value="UniProtKB-UniRule"/>
</dbReference>
<dbReference type="InterPro" id="IPR002822">
    <property type="entry name" value="Ni_insertion"/>
</dbReference>
<dbReference type="PANTHER" id="PTHR36566">
    <property type="entry name" value="NICKEL INSERTION PROTEIN-RELATED"/>
    <property type="match status" value="1"/>
</dbReference>
<keyword evidence="6" id="KW-1185">Reference proteome</keyword>
<gene>
    <name evidence="3" type="primary">larC</name>
    <name evidence="5" type="ORF">CS538_10970</name>
</gene>
<reference evidence="5 6" key="1">
    <citation type="submission" date="2017-10" db="EMBL/GenBank/DDBJ databases">
        <title>Reclassification of Eubacterium combesii and discrepancies in the nomenclature of botulinum neurotoxin producing clostridia. Request for an Opinion.</title>
        <authorList>
            <person name="Dobritsa A.P."/>
            <person name="Kutumbaka K.K."/>
            <person name="Samadpour M."/>
        </authorList>
    </citation>
    <scope>NUCLEOTIDE SEQUENCE [LARGE SCALE GENOMIC DNA]</scope>
    <source>
        <strain evidence="5 6">DSM 20696</strain>
    </source>
</reference>
<dbReference type="EMBL" id="PEIK01000008">
    <property type="protein sequence ID" value="PIH03856.1"/>
    <property type="molecule type" value="Genomic_DNA"/>
</dbReference>
<comment type="similarity">
    <text evidence="3">Belongs to the LarC family.</text>
</comment>
<evidence type="ECO:0000256" key="2">
    <source>
        <dbReference type="ARBA" id="ARBA00023239"/>
    </source>
</evidence>
<name>A0A2G7HGM4_9CLOT</name>
<evidence type="ECO:0000256" key="3">
    <source>
        <dbReference type="HAMAP-Rule" id="MF_01074"/>
    </source>
</evidence>
<accession>A0A2G7HGM4</accession>
<comment type="function">
    <text evidence="3">Involved in the biosynthesis of a nickel-pincer cofactor ((SCS)Ni(II) pincer complex). Binds Ni(2+), and functions in nickel delivery to pyridinium-3,5-bisthiocarboxylic acid mononucleotide (P2TMN), to form the mature cofactor. Is thus probably required for the activation of nickel-pincer cofactor-dependent enzymes.</text>
</comment>
<protein>
    <recommendedName>
        <fullName evidence="3">Pyridinium-3,5-bisthiocarboxylic acid mononucleotide nickel insertion protein</fullName>
        <shortName evidence="3">P2TMN nickel insertion protein</shortName>
        <ecNumber evidence="3">4.99.1.12</ecNumber>
    </recommendedName>
    <alternativeName>
        <fullName evidence="3">Nickel-pincer cofactor biosynthesis protein LarC</fullName>
    </alternativeName>
</protein>
<evidence type="ECO:0000256" key="1">
    <source>
        <dbReference type="ARBA" id="ARBA00022596"/>
    </source>
</evidence>
<dbReference type="RefSeq" id="WP_099839485.1">
    <property type="nucleotide sequence ID" value="NZ_PEIK01000008.1"/>
</dbReference>
<dbReference type="NCBIfam" id="TIGR00299">
    <property type="entry name" value="nickel pincer cofactor biosynthesis protein LarC"/>
    <property type="match status" value="1"/>
</dbReference>
<dbReference type="PANTHER" id="PTHR36566:SF1">
    <property type="entry name" value="PYRIDINIUM-3,5-BISTHIOCARBOXYLIC ACID MONONUCLEOTIDE NICKEL INSERTION PROTEIN"/>
    <property type="match status" value="1"/>
</dbReference>
<comment type="catalytic activity">
    <reaction evidence="3">
        <text>Ni(II)-pyridinium-3,5-bisthiocarboxylate mononucleotide = pyridinium-3,5-bisthiocarboxylate mononucleotide + Ni(2+)</text>
        <dbReference type="Rhea" id="RHEA:54784"/>
        <dbReference type="ChEBI" id="CHEBI:49786"/>
        <dbReference type="ChEBI" id="CHEBI:137372"/>
        <dbReference type="ChEBI" id="CHEBI:137373"/>
        <dbReference type="EC" id="4.99.1.12"/>
    </reaction>
</comment>
<dbReference type="Proteomes" id="UP000231322">
    <property type="component" value="Unassembled WGS sequence"/>
</dbReference>
<dbReference type="Gene3D" id="3.10.20.300">
    <property type="entry name" value="mk0293 like domain"/>
    <property type="match status" value="1"/>
</dbReference>
<evidence type="ECO:0000313" key="6">
    <source>
        <dbReference type="Proteomes" id="UP000231322"/>
    </source>
</evidence>
<dbReference type="Pfam" id="PF01969">
    <property type="entry name" value="Ni_insertion"/>
    <property type="match status" value="1"/>
</dbReference>
<dbReference type="Gene3D" id="3.30.70.1380">
    <property type="entry name" value="Transcriptional regulatory protein pf0864 domain like"/>
    <property type="match status" value="1"/>
</dbReference>
<comment type="caution">
    <text evidence="5">The sequence shown here is derived from an EMBL/GenBank/DDBJ whole genome shotgun (WGS) entry which is preliminary data.</text>
</comment>